<dbReference type="OrthoDB" id="410315at2759"/>
<evidence type="ECO:0000259" key="8">
    <source>
        <dbReference type="Pfam" id="PF02932"/>
    </source>
</evidence>
<dbReference type="PROSITE" id="PS00236">
    <property type="entry name" value="NEUROTR_ION_CHANNEL"/>
    <property type="match status" value="1"/>
</dbReference>
<dbReference type="InterPro" id="IPR006202">
    <property type="entry name" value="Neur_chan_lig-bd"/>
</dbReference>
<dbReference type="SUPFAM" id="SSF63712">
    <property type="entry name" value="Nicotinic receptor ligand binding domain-like"/>
    <property type="match status" value="1"/>
</dbReference>
<dbReference type="GO" id="GO:0016020">
    <property type="term" value="C:membrane"/>
    <property type="evidence" value="ECO:0007669"/>
    <property type="project" value="UniProtKB-SubCell"/>
</dbReference>
<dbReference type="InterPro" id="IPR018000">
    <property type="entry name" value="Neurotransmitter_ion_chnl_CS"/>
</dbReference>
<comment type="caution">
    <text evidence="5">Lacks conserved residue(s) required for the propagation of feature annotation.</text>
</comment>
<comment type="subcellular location">
    <subcellularLocation>
        <location evidence="1">Membrane</location>
        <topology evidence="1">Multi-pass membrane protein</topology>
    </subcellularLocation>
</comment>
<keyword evidence="5" id="KW-0407">Ion channel</keyword>
<dbReference type="Pfam" id="PF02932">
    <property type="entry name" value="Neur_chan_memb"/>
    <property type="match status" value="1"/>
</dbReference>
<feature type="region of interest" description="Disordered" evidence="6">
    <location>
        <begin position="537"/>
        <end position="570"/>
    </location>
</feature>
<evidence type="ECO:0000256" key="1">
    <source>
        <dbReference type="ARBA" id="ARBA00004141"/>
    </source>
</evidence>
<dbReference type="GO" id="GO:0004888">
    <property type="term" value="F:transmembrane signaling receptor activity"/>
    <property type="evidence" value="ECO:0007669"/>
    <property type="project" value="InterPro"/>
</dbReference>
<dbReference type="InterPro" id="IPR006029">
    <property type="entry name" value="Neurotrans-gated_channel_TM"/>
</dbReference>
<keyword evidence="2 5" id="KW-0812">Transmembrane</keyword>
<keyword evidence="3 5" id="KW-1133">Transmembrane helix</keyword>
<dbReference type="STRING" id="400727.A0A2T7NCC9"/>
<organism evidence="9 10">
    <name type="scientific">Pomacea canaliculata</name>
    <name type="common">Golden apple snail</name>
    <dbReference type="NCBI Taxonomy" id="400727"/>
    <lineage>
        <taxon>Eukaryota</taxon>
        <taxon>Metazoa</taxon>
        <taxon>Spiralia</taxon>
        <taxon>Lophotrochozoa</taxon>
        <taxon>Mollusca</taxon>
        <taxon>Gastropoda</taxon>
        <taxon>Caenogastropoda</taxon>
        <taxon>Architaenioglossa</taxon>
        <taxon>Ampullarioidea</taxon>
        <taxon>Ampullariidae</taxon>
        <taxon>Pomacea</taxon>
    </lineage>
</organism>
<dbReference type="InterPro" id="IPR036719">
    <property type="entry name" value="Neuro-gated_channel_TM_sf"/>
</dbReference>
<dbReference type="SUPFAM" id="SSF90112">
    <property type="entry name" value="Neurotransmitter-gated ion-channel transmembrane pore"/>
    <property type="match status" value="1"/>
</dbReference>
<accession>A0A2T7NCC9</accession>
<name>A0A2T7NCC9_POMCA</name>
<dbReference type="PANTHER" id="PTHR18945">
    <property type="entry name" value="NEUROTRANSMITTER GATED ION CHANNEL"/>
    <property type="match status" value="1"/>
</dbReference>
<evidence type="ECO:0000256" key="5">
    <source>
        <dbReference type="RuleBase" id="RU000687"/>
    </source>
</evidence>
<dbReference type="GO" id="GO:0005230">
    <property type="term" value="F:extracellular ligand-gated monoatomic ion channel activity"/>
    <property type="evidence" value="ECO:0007669"/>
    <property type="project" value="InterPro"/>
</dbReference>
<comment type="similarity">
    <text evidence="5">Belongs to the ligand-gated ion channel (TC 1.A.9) family.</text>
</comment>
<keyword evidence="4 5" id="KW-0472">Membrane</keyword>
<dbReference type="PRINTS" id="PR00252">
    <property type="entry name" value="NRIONCHANNEL"/>
</dbReference>
<keyword evidence="10" id="KW-1185">Reference proteome</keyword>
<proteinExistence type="inferred from homology"/>
<dbReference type="Pfam" id="PF02931">
    <property type="entry name" value="Neur_chan_LBD"/>
    <property type="match status" value="1"/>
</dbReference>
<dbReference type="InterPro" id="IPR038050">
    <property type="entry name" value="Neuro_actylchol_rec"/>
</dbReference>
<protein>
    <recommendedName>
        <fullName evidence="11">Neurotransmitter-gated ion-channel ligand-binding domain-containing protein</fullName>
    </recommendedName>
</protein>
<evidence type="ECO:0000256" key="6">
    <source>
        <dbReference type="SAM" id="MobiDB-lite"/>
    </source>
</evidence>
<dbReference type="CDD" id="cd18997">
    <property type="entry name" value="LGIC_ECD_nAChR"/>
    <property type="match status" value="1"/>
</dbReference>
<dbReference type="AlphaFoldDB" id="A0A2T7NCC9"/>
<evidence type="ECO:0000256" key="2">
    <source>
        <dbReference type="ARBA" id="ARBA00022692"/>
    </source>
</evidence>
<feature type="domain" description="Neurotransmitter-gated ion-channel transmembrane" evidence="8">
    <location>
        <begin position="298"/>
        <end position="397"/>
    </location>
</feature>
<feature type="domain" description="Neurotransmitter-gated ion-channel ligand-binding" evidence="7">
    <location>
        <begin position="68"/>
        <end position="288"/>
    </location>
</feature>
<dbReference type="Proteomes" id="UP000245119">
    <property type="component" value="Linkage Group LG14"/>
</dbReference>
<keyword evidence="5" id="KW-0813">Transport</keyword>
<dbReference type="Gene3D" id="2.70.170.10">
    <property type="entry name" value="Neurotransmitter-gated ion-channel ligand-binding domain"/>
    <property type="match status" value="1"/>
</dbReference>
<dbReference type="EMBL" id="PZQS01000014">
    <property type="protein sequence ID" value="PVD18830.1"/>
    <property type="molecule type" value="Genomic_DNA"/>
</dbReference>
<gene>
    <name evidence="9" type="ORF">C0Q70_21383</name>
</gene>
<dbReference type="FunFam" id="2.70.170.10:FF:000028">
    <property type="entry name" value="AcetylCholine Receptor"/>
    <property type="match status" value="1"/>
</dbReference>
<evidence type="ECO:0000313" key="9">
    <source>
        <dbReference type="EMBL" id="PVD18830.1"/>
    </source>
</evidence>
<evidence type="ECO:0008006" key="11">
    <source>
        <dbReference type="Google" id="ProtNLM"/>
    </source>
</evidence>
<dbReference type="Gene3D" id="1.20.58.390">
    <property type="entry name" value="Neurotransmitter-gated ion-channel transmembrane domain"/>
    <property type="match status" value="1"/>
</dbReference>
<feature type="transmembrane region" description="Helical" evidence="5">
    <location>
        <begin position="324"/>
        <end position="342"/>
    </location>
</feature>
<comment type="caution">
    <text evidence="9">The sequence shown here is derived from an EMBL/GenBank/DDBJ whole genome shotgun (WGS) entry which is preliminary data.</text>
</comment>
<feature type="transmembrane region" description="Helical" evidence="5">
    <location>
        <begin position="290"/>
        <end position="312"/>
    </location>
</feature>
<reference evidence="9 10" key="1">
    <citation type="submission" date="2018-04" db="EMBL/GenBank/DDBJ databases">
        <title>The genome of golden apple snail Pomacea canaliculata provides insight into stress tolerance and invasive adaptation.</title>
        <authorList>
            <person name="Liu C."/>
            <person name="Liu B."/>
            <person name="Ren Y."/>
            <person name="Zhang Y."/>
            <person name="Wang H."/>
            <person name="Li S."/>
            <person name="Jiang F."/>
            <person name="Yin L."/>
            <person name="Zhang G."/>
            <person name="Qian W."/>
            <person name="Fan W."/>
        </authorList>
    </citation>
    <scope>NUCLEOTIDE SEQUENCE [LARGE SCALE GENOMIC DNA]</scope>
    <source>
        <strain evidence="9">SZHN2017</strain>
        <tissue evidence="9">Muscle</tissue>
    </source>
</reference>
<evidence type="ECO:0000259" key="7">
    <source>
        <dbReference type="Pfam" id="PF02931"/>
    </source>
</evidence>
<evidence type="ECO:0000256" key="3">
    <source>
        <dbReference type="ARBA" id="ARBA00022989"/>
    </source>
</evidence>
<feature type="transmembrane region" description="Helical" evidence="5">
    <location>
        <begin position="354"/>
        <end position="375"/>
    </location>
</feature>
<feature type="compositionally biased region" description="Basic and acidic residues" evidence="6">
    <location>
        <begin position="540"/>
        <end position="554"/>
    </location>
</feature>
<dbReference type="InterPro" id="IPR036734">
    <property type="entry name" value="Neur_chan_lig-bd_sf"/>
</dbReference>
<evidence type="ECO:0000256" key="4">
    <source>
        <dbReference type="ARBA" id="ARBA00023136"/>
    </source>
</evidence>
<keyword evidence="5" id="KW-0406">Ion transport</keyword>
<evidence type="ECO:0000313" key="10">
    <source>
        <dbReference type="Proteomes" id="UP000245119"/>
    </source>
</evidence>
<sequence>MEGTDSTPVTISPQHLMIEPASCVHSKLPFNLLGNLYSTKMLFDTHGVMRFMEVGVGHTRGDGAVYHEEALVHALLDEYVKEARPVQLSSQAVNVSISFSFVRIEDLIESTDTFSATVYIAQTWKDPRLRWNVSDFGGVQQITLPKEKVWTPDIVLYNVAVQGTPEPRYEDTVIVLFDGSLIWVPMMTIYSTCPMDLRNFPYDTQVCTMVFGSWKYSSKDMSVTFVSSNEKEVDVNLSDDDSSYPIHEHPQWDLLDNKAKAKISQKTYPCCSDVYTLISITCRMQRKPQFYRYLTVGPAAVTGLLVPAIFLLPARMKEKTTFGLLLFLCLALMMSILENAIPFNHGSLPHIASFYLGTMILTCFSIFLSIIVTNISATGARRRPLPAWLRTLFLGRLGLRRLLCVGDYFPVDNLYSSALRSDDTFLLEHPQNGDASSGPSTPTEWHLKEMLRCIRFIMGKMAADDSYHNVNQEWEELARVIDRHFVILSDIDVGLGPIVLSEGSPGSLLSTCQSSTCVMVLLPADTRVLNMKLGDPTVAGEREKGGTGIGREETAGGAQVAGEGGDGGQDRGATCSYSKQLSCRHKLYLQCHAVCSYIPCVPKRTQVLHADLGQGKTSRLALSELVLSVDEVLKVSGGCVKLANLAKTPPTLVGLKQVSLLNSSNRTHNLISIRHCACMSGNVLKHEMK</sequence>
<dbReference type="InterPro" id="IPR006201">
    <property type="entry name" value="Neur_channel"/>
</dbReference>